<dbReference type="GeneID" id="83184819"/>
<dbReference type="Pfam" id="PF13886">
    <property type="entry name" value="TM7S3_TM198"/>
    <property type="match status" value="1"/>
</dbReference>
<reference evidence="9" key="2">
    <citation type="journal article" date="2023" name="IMA Fungus">
        <title>Comparative genomic study of the Penicillium genus elucidates a diverse pangenome and 15 lateral gene transfer events.</title>
        <authorList>
            <person name="Petersen C."/>
            <person name="Sorensen T."/>
            <person name="Nielsen M.R."/>
            <person name="Sondergaard T.E."/>
            <person name="Sorensen J.L."/>
            <person name="Fitzpatrick D.A."/>
            <person name="Frisvad J.C."/>
            <person name="Nielsen K.L."/>
        </authorList>
    </citation>
    <scope>NUCLEOTIDE SEQUENCE</scope>
    <source>
        <strain evidence="9">IBT 15544</strain>
    </source>
</reference>
<feature type="region of interest" description="Disordered" evidence="5">
    <location>
        <begin position="959"/>
        <end position="978"/>
    </location>
</feature>
<feature type="transmembrane region" description="Helical" evidence="6">
    <location>
        <begin position="197"/>
        <end position="215"/>
    </location>
</feature>
<sequence>MRWSLLFTSALFFLHCGAALAAPTVELGERGVDAVATLNKRADQDTKTTATNNDATQPTAATTTGIETIGSHEVGSNATTATTTTDPGTTTSPASQTYAATTVPSLDGPSSSSSQASQNETHSAYSGGLPIKPEITPALGVGGFILLVLGGALALIGIRKQSVFIFLSTAFLAALGITVLIIYVMNPPVSNGAQGGYLVAVVVTGAIFGGLALVFKEITEGLCCLLGGFCVGMWLMTLKSGGLVTGDGPKAGFIIGFSAGFYCLSFSHYTRAYGSMFCTAFGGATALVLGIDCFSRAGLKEFWLYIWGLNDNMFPYHTYTYPVTRNIRVESAVIIIITVFGVIGQMRLWKVIKARRAKEESSRQEAEKKKDEDDAEVGRQLEANNLRERAEWEEMYGNGHDGEEPSLSETAIADDSRRGSDGFESSTPQEKDNAMEMKPIATIDQSAGASDSGNPLETVEEVDHDTDAEDQDACSQCEVEIGDLEAQRPVSAISQRTSEEKLHFPEDNDSEHGAVVDSEVGTQRGSKRFSSKSWINRLPGRFGNVQFPDPQSVSQEALIVHDDTASSVAGVVDELTIISGPRSIASGIDEDGKDQAHEKEISNEGAPEQNVLSEATVGKLNSQTRQPAAPPAVTTGGDLAISHEPEDGNHHTTENDQENHGNNTVPTDSPGENLGVKSENAVVQVQQDEPASQRENQKQEPSATVVEKVESNAEEAVLEKQPSASPKTEPKEINDSNDPRSNIENNVTEADSVSQTNPTNPMKKPTLDMTTVKKIPEQTSKVIHSFRTKEWAKHLADAETPDLEPLELENDVQEDSDKIEEAAAPVHVDGLLQTALNAQPPPAVMSPELSVSSSEQIRRLSDYSSIPSPEMSRSKTRNSLHNLSDKSPPPLMRNASMASIIPRQEQDAITPMLRSTSTPFLTVTSPGKGKAEPESPRWNGPPPLLAVRENMVRNRMSSTSLRHDPWASRNASHQSLPDAIQATSPTVAIPEERDEDFEAAALNDNDDVPLSQRRVILQRQSMQFPSGMSAMNSPSPIYPQSYERSRSPQSTQVNPERSASRMAAWRQSVREDISQRRDPLAFRGSSPGPASPERPRSLWGSVQQMRDASSSQVDLAVAEGMQRGSMTDLHRQAMRRMQASANRQL</sequence>
<feature type="signal peptide" evidence="7">
    <location>
        <begin position="1"/>
        <end position="21"/>
    </location>
</feature>
<evidence type="ECO:0000256" key="3">
    <source>
        <dbReference type="ARBA" id="ARBA00022989"/>
    </source>
</evidence>
<feature type="compositionally biased region" description="Basic and acidic residues" evidence="5">
    <location>
        <begin position="497"/>
        <end position="514"/>
    </location>
</feature>
<feature type="region of interest" description="Disordered" evidence="5">
    <location>
        <begin position="837"/>
        <end position="893"/>
    </location>
</feature>
<protein>
    <recommendedName>
        <fullName evidence="8">TM7S3/TM198-like domain-containing protein</fullName>
    </recommendedName>
</protein>
<dbReference type="RefSeq" id="XP_058304417.1">
    <property type="nucleotide sequence ID" value="XM_058457518.1"/>
</dbReference>
<dbReference type="OrthoDB" id="5377273at2759"/>
<accession>A0A9W9J7S0</accession>
<evidence type="ECO:0000256" key="2">
    <source>
        <dbReference type="ARBA" id="ARBA00022692"/>
    </source>
</evidence>
<feature type="domain" description="TM7S3/TM198-like" evidence="8">
    <location>
        <begin position="143"/>
        <end position="346"/>
    </location>
</feature>
<keyword evidence="7" id="KW-0732">Signal</keyword>
<feature type="compositionally biased region" description="Basic and acidic residues" evidence="5">
    <location>
        <begin position="1068"/>
        <end position="1080"/>
    </location>
</feature>
<name>A0A9W9J7S0_9EURO</name>
<evidence type="ECO:0000313" key="9">
    <source>
        <dbReference type="EMBL" id="KAJ5191477.1"/>
    </source>
</evidence>
<organism evidence="9 10">
    <name type="scientific">Penicillium cinerascens</name>
    <dbReference type="NCBI Taxonomy" id="70096"/>
    <lineage>
        <taxon>Eukaryota</taxon>
        <taxon>Fungi</taxon>
        <taxon>Dikarya</taxon>
        <taxon>Ascomycota</taxon>
        <taxon>Pezizomycotina</taxon>
        <taxon>Eurotiomycetes</taxon>
        <taxon>Eurotiomycetidae</taxon>
        <taxon>Eurotiales</taxon>
        <taxon>Aspergillaceae</taxon>
        <taxon>Penicillium</taxon>
    </lineage>
</organism>
<gene>
    <name evidence="9" type="ORF">N7498_010462</name>
</gene>
<feature type="chain" id="PRO_5040965335" description="TM7S3/TM198-like domain-containing protein" evidence="7">
    <location>
        <begin position="22"/>
        <end position="1145"/>
    </location>
</feature>
<feature type="region of interest" description="Disordered" evidence="5">
    <location>
        <begin position="360"/>
        <end position="473"/>
    </location>
</feature>
<dbReference type="InterPro" id="IPR025256">
    <property type="entry name" value="TM7S3/TM198-like_dom"/>
</dbReference>
<dbReference type="EMBL" id="JAPQKR010000016">
    <property type="protein sequence ID" value="KAJ5191477.1"/>
    <property type="molecule type" value="Genomic_DNA"/>
</dbReference>
<evidence type="ECO:0000256" key="7">
    <source>
        <dbReference type="SAM" id="SignalP"/>
    </source>
</evidence>
<feature type="compositionally biased region" description="Polar residues" evidence="5">
    <location>
        <begin position="913"/>
        <end position="925"/>
    </location>
</feature>
<dbReference type="PANTHER" id="PTHR39469">
    <property type="entry name" value="CHROMOSOME 1, WHOLE GENOME SHOTGUN SEQUENCE"/>
    <property type="match status" value="1"/>
</dbReference>
<dbReference type="Proteomes" id="UP001150904">
    <property type="component" value="Unassembled WGS sequence"/>
</dbReference>
<feature type="compositionally biased region" description="Polar residues" evidence="5">
    <location>
        <begin position="92"/>
        <end position="104"/>
    </location>
</feature>
<feature type="compositionally biased region" description="Polar residues" evidence="5">
    <location>
        <begin position="969"/>
        <end position="978"/>
    </location>
</feature>
<evidence type="ECO:0000256" key="4">
    <source>
        <dbReference type="ARBA" id="ARBA00023136"/>
    </source>
</evidence>
<feature type="transmembrane region" description="Helical" evidence="6">
    <location>
        <begin position="331"/>
        <end position="349"/>
    </location>
</feature>
<proteinExistence type="predicted"/>
<feature type="compositionally biased region" description="Basic and acidic residues" evidence="5">
    <location>
        <begin position="728"/>
        <end position="738"/>
    </location>
</feature>
<keyword evidence="3 6" id="KW-1133">Transmembrane helix</keyword>
<evidence type="ECO:0000256" key="1">
    <source>
        <dbReference type="ARBA" id="ARBA00004141"/>
    </source>
</evidence>
<feature type="compositionally biased region" description="Basic and acidic residues" evidence="5">
    <location>
        <begin position="641"/>
        <end position="659"/>
    </location>
</feature>
<feature type="region of interest" description="Disordered" evidence="5">
    <location>
        <begin position="1023"/>
        <end position="1145"/>
    </location>
</feature>
<feature type="compositionally biased region" description="Polar residues" evidence="5">
    <location>
        <begin position="681"/>
        <end position="690"/>
    </location>
</feature>
<feature type="compositionally biased region" description="Acidic residues" evidence="5">
    <location>
        <begin position="458"/>
        <end position="472"/>
    </location>
</feature>
<keyword evidence="10" id="KW-1185">Reference proteome</keyword>
<feature type="transmembrane region" description="Helical" evidence="6">
    <location>
        <begin position="276"/>
        <end position="299"/>
    </location>
</feature>
<evidence type="ECO:0000259" key="8">
    <source>
        <dbReference type="Pfam" id="PF13886"/>
    </source>
</evidence>
<evidence type="ECO:0000313" key="10">
    <source>
        <dbReference type="Proteomes" id="UP001150904"/>
    </source>
</evidence>
<feature type="compositionally biased region" description="Polar residues" evidence="5">
    <location>
        <begin position="1047"/>
        <end position="1057"/>
    </location>
</feature>
<comment type="caution">
    <text evidence="9">The sequence shown here is derived from an EMBL/GenBank/DDBJ whole genome shotgun (WGS) entry which is preliminary data.</text>
</comment>
<feature type="compositionally biased region" description="Basic and acidic residues" evidence="5">
    <location>
        <begin position="593"/>
        <end position="602"/>
    </location>
</feature>
<dbReference type="AlphaFoldDB" id="A0A9W9J7S0"/>
<feature type="region of interest" description="Disordered" evidence="5">
    <location>
        <begin position="911"/>
        <end position="944"/>
    </location>
</feature>
<dbReference type="GO" id="GO:0016020">
    <property type="term" value="C:membrane"/>
    <property type="evidence" value="ECO:0007669"/>
    <property type="project" value="UniProtKB-SubCell"/>
</dbReference>
<dbReference type="PANTHER" id="PTHR39469:SF1">
    <property type="entry name" value="DUF4203 DOMAIN-CONTAINING PROTEIN"/>
    <property type="match status" value="1"/>
</dbReference>
<feature type="compositionally biased region" description="Polar residues" evidence="5">
    <location>
        <begin position="1100"/>
        <end position="1113"/>
    </location>
</feature>
<comment type="subcellular location">
    <subcellularLocation>
        <location evidence="1">Membrane</location>
        <topology evidence="1">Multi-pass membrane protein</topology>
    </subcellularLocation>
</comment>
<evidence type="ECO:0000256" key="5">
    <source>
        <dbReference type="SAM" id="MobiDB-lite"/>
    </source>
</evidence>
<feature type="compositionally biased region" description="Polar residues" evidence="5">
    <location>
        <begin position="739"/>
        <end position="760"/>
    </location>
</feature>
<evidence type="ECO:0000256" key="6">
    <source>
        <dbReference type="SAM" id="Phobius"/>
    </source>
</evidence>
<feature type="region of interest" description="Disordered" evidence="5">
    <location>
        <begin position="579"/>
        <end position="770"/>
    </location>
</feature>
<reference evidence="9" key="1">
    <citation type="submission" date="2022-12" db="EMBL/GenBank/DDBJ databases">
        <authorList>
            <person name="Petersen C."/>
        </authorList>
    </citation>
    <scope>NUCLEOTIDE SEQUENCE</scope>
    <source>
        <strain evidence="9">IBT 15544</strain>
    </source>
</reference>
<feature type="compositionally biased region" description="Polar residues" evidence="5">
    <location>
        <begin position="443"/>
        <end position="455"/>
    </location>
</feature>
<feature type="transmembrane region" description="Helical" evidence="6">
    <location>
        <begin position="163"/>
        <end position="185"/>
    </location>
</feature>
<feature type="region of interest" description="Disordered" evidence="5">
    <location>
        <begin position="485"/>
        <end position="531"/>
    </location>
</feature>
<keyword evidence="2 6" id="KW-0812">Transmembrane</keyword>
<feature type="compositionally biased region" description="Basic and acidic residues" evidence="5">
    <location>
        <begin position="360"/>
        <end position="392"/>
    </location>
</feature>
<feature type="transmembrane region" description="Helical" evidence="6">
    <location>
        <begin position="135"/>
        <end position="156"/>
    </location>
</feature>
<feature type="compositionally biased region" description="Low complexity" evidence="5">
    <location>
        <begin position="47"/>
        <end position="64"/>
    </location>
</feature>
<feature type="compositionally biased region" description="Polar residues" evidence="5">
    <location>
        <begin position="1023"/>
        <end position="1035"/>
    </location>
</feature>
<feature type="region of interest" description="Disordered" evidence="5">
    <location>
        <begin position="45"/>
        <end position="125"/>
    </location>
</feature>
<keyword evidence="4 6" id="KW-0472">Membrane</keyword>
<feature type="transmembrane region" description="Helical" evidence="6">
    <location>
        <begin position="222"/>
        <end position="239"/>
    </location>
</feature>
<feature type="compositionally biased region" description="Low complexity" evidence="5">
    <location>
        <begin position="79"/>
        <end position="91"/>
    </location>
</feature>